<accession>A0A0M3HM65</accession>
<dbReference type="AlphaFoldDB" id="A0A0M3HM65"/>
<name>A0A0M3HM65_ASCLU</name>
<dbReference type="InterPro" id="IPR006569">
    <property type="entry name" value="CID_dom"/>
</dbReference>
<feature type="domain" description="CID" evidence="1">
    <location>
        <begin position="1"/>
        <end position="104"/>
    </location>
</feature>
<evidence type="ECO:0000313" key="3">
    <source>
        <dbReference type="WBParaSite" id="ALUE_0000261001-mRNA-1"/>
    </source>
</evidence>
<evidence type="ECO:0000259" key="1">
    <source>
        <dbReference type="PROSITE" id="PS51391"/>
    </source>
</evidence>
<dbReference type="Proteomes" id="UP000036681">
    <property type="component" value="Unplaced"/>
</dbReference>
<evidence type="ECO:0000313" key="2">
    <source>
        <dbReference type="Proteomes" id="UP000036681"/>
    </source>
</evidence>
<dbReference type="Gene3D" id="1.25.40.90">
    <property type="match status" value="1"/>
</dbReference>
<protein>
    <submittedName>
        <fullName evidence="3">CID domain-containing protein</fullName>
    </submittedName>
</protein>
<dbReference type="WBParaSite" id="ALUE_0000261001-mRNA-1">
    <property type="protein sequence ID" value="ALUE_0000261001-mRNA-1"/>
    <property type="gene ID" value="ALUE_0000261001"/>
</dbReference>
<dbReference type="InterPro" id="IPR008942">
    <property type="entry name" value="ENTH_VHS"/>
</dbReference>
<keyword evidence="2" id="KW-1185">Reference proteome</keyword>
<dbReference type="PROSITE" id="PS51391">
    <property type="entry name" value="CID"/>
    <property type="match status" value="1"/>
</dbReference>
<reference evidence="3" key="1">
    <citation type="submission" date="2017-02" db="UniProtKB">
        <authorList>
            <consortium name="WormBaseParasite"/>
        </authorList>
    </citation>
    <scope>IDENTIFICATION</scope>
</reference>
<organism evidence="2 3">
    <name type="scientific">Ascaris lumbricoides</name>
    <name type="common">Giant roundworm</name>
    <dbReference type="NCBI Taxonomy" id="6252"/>
    <lineage>
        <taxon>Eukaryota</taxon>
        <taxon>Metazoa</taxon>
        <taxon>Ecdysozoa</taxon>
        <taxon>Nematoda</taxon>
        <taxon>Chromadorea</taxon>
        <taxon>Rhabditida</taxon>
        <taxon>Spirurina</taxon>
        <taxon>Ascaridomorpha</taxon>
        <taxon>Ascaridoidea</taxon>
        <taxon>Ascarididae</taxon>
        <taxon>Ascaris</taxon>
    </lineage>
</organism>
<dbReference type="Pfam" id="PF04818">
    <property type="entry name" value="CID"/>
    <property type="match status" value="1"/>
</dbReference>
<sequence>LHFLENHGIIQKFPSGYNWKTSFASLSSPFHQANLLSASLQEVKKEIRPIRLINLLYLANDVIQNSRRQCPDFMDLFYGVLEPAFKLVSSFNNETACFEILRRM</sequence>
<proteinExistence type="predicted"/>